<dbReference type="EMBL" id="KI545851">
    <property type="protein sequence ID" value="EST10227.1"/>
    <property type="molecule type" value="Genomic_DNA"/>
</dbReference>
<evidence type="ECO:0000313" key="12">
    <source>
        <dbReference type="Proteomes" id="UP000019377"/>
    </source>
</evidence>
<dbReference type="OrthoDB" id="406864at2759"/>
<comment type="catalytic activity">
    <reaction evidence="1">
        <text>Hydrolysis of terminal non-reducing alpha-L-arabinofuranoside residues in alpha-L-arabinosides.</text>
        <dbReference type="EC" id="3.2.1.55"/>
    </reaction>
</comment>
<dbReference type="Pfam" id="PF06964">
    <property type="entry name" value="Alpha-L-AF_C"/>
    <property type="match status" value="1"/>
</dbReference>
<sequence>MKSLSLSWVTMALATSIFSISSVSAAPAATTSNANAASTSPAVTYNVAGKPSRVSHFGLGAFIETNINSGTDGGLYAEIIRNRAFQDNVNNQANQNDALGKGSLLHWSGTSQSTKLSLSPDNALSSALPQSAVVSGDRNQSCGIANPGWYGISVTTQPHQLSFYARSPTGQATTVPVKIGLYSNDYSKTYTEQTMPLKLTGEWQKFETTLTPSQASSNNNNVFAIKTTGACRDGFQVNLVSLLPPTYEGTVARQDLAQALADIKPVYVRLPGGNDLEGNNIPSWFNWTNAVGDLKNRPGRTPTWTSGWNTEGLGLMELMDLAEKWGAQAVLGIYAGYSLNGEAVPKSQLGPYIQSALNQLHFLLDTSGSWAELRSSYGRSEPYKFDQIEIGNEDWLGAAINTYGAYRWAAFRDAIAKEFPQLTLIASTLKNGVEGAKAVDDHMYSTPNQLFEFTEGMDSTSRDVPIWELEIAVINSGLTNDTDIYSGPGRLQHPTLIGALAEAAFLAGAERNGDIFYSAAYAPIFQNEGPNATQWTPDMLSFNAGQMVKSTSYYIQYAWGNYPIKQIHDASPSTPTNSSHIYHSFGSNSQGALVAKLVNANAEQRTVKVQVGNGSKLSSSGATSWQMQGKNPQQANTLSNPNAIVPQSSSSGLPKGASLGSDGSLTMTLPPYSATVVTLPLA</sequence>
<feature type="compositionally biased region" description="Polar residues" evidence="8">
    <location>
        <begin position="612"/>
        <end position="652"/>
    </location>
</feature>
<dbReference type="eggNOG" id="ENOG502QQEX">
    <property type="taxonomic scope" value="Eukaryota"/>
</dbReference>
<reference evidence="12" key="1">
    <citation type="journal article" date="2013" name="Genome Announc.">
        <title>Draft genome sequence of Pseudozyma brasiliensis sp. nov. strain GHG001, a high producer of endo-1,4-xylanase isolated from an insect pest of sugarcane.</title>
        <authorList>
            <person name="Oliveira J.V.D.C."/>
            <person name="dos Santos R.A.C."/>
            <person name="Borges T.A."/>
            <person name="Riano-Pachon D.M."/>
            <person name="Goldman G.H."/>
        </authorList>
    </citation>
    <scope>NUCLEOTIDE SEQUENCE [LARGE SCALE GENOMIC DNA]</scope>
    <source>
        <strain evidence="12">GHG001</strain>
    </source>
</reference>
<feature type="chain" id="PRO_5004734228" description="non-reducing end alpha-L-arabinofuranosidase" evidence="9">
    <location>
        <begin position="26"/>
        <end position="682"/>
    </location>
</feature>
<dbReference type="STRING" id="1365824.V5GWF7"/>
<evidence type="ECO:0000256" key="1">
    <source>
        <dbReference type="ARBA" id="ARBA00001462"/>
    </source>
</evidence>
<dbReference type="RefSeq" id="XP_016295216.1">
    <property type="nucleotide sequence ID" value="XM_016436218.1"/>
</dbReference>
<dbReference type="GO" id="GO:0046556">
    <property type="term" value="F:alpha-L-arabinofuranosidase activity"/>
    <property type="evidence" value="ECO:0007669"/>
    <property type="project" value="UniProtKB-EC"/>
</dbReference>
<dbReference type="Proteomes" id="UP000019377">
    <property type="component" value="Unassembled WGS sequence"/>
</dbReference>
<evidence type="ECO:0000256" key="6">
    <source>
        <dbReference type="ARBA" id="ARBA00022801"/>
    </source>
</evidence>
<protein>
    <recommendedName>
        <fullName evidence="4">non-reducing end alpha-L-arabinofuranosidase</fullName>
        <ecNumber evidence="4">3.2.1.55</ecNumber>
    </recommendedName>
</protein>
<dbReference type="AlphaFoldDB" id="V5GWF7"/>
<gene>
    <name evidence="11" type="ORF">PSEUBRA_SCAF1g00656</name>
</gene>
<keyword evidence="6" id="KW-0378">Hydrolase</keyword>
<dbReference type="OMA" id="LVEYMEW"/>
<keyword evidence="7" id="KW-0325">Glycoprotein</keyword>
<evidence type="ECO:0000256" key="8">
    <source>
        <dbReference type="SAM" id="MobiDB-lite"/>
    </source>
</evidence>
<evidence type="ECO:0000256" key="5">
    <source>
        <dbReference type="ARBA" id="ARBA00022729"/>
    </source>
</evidence>
<dbReference type="Pfam" id="PF22848">
    <property type="entry name" value="ASD1_dom"/>
    <property type="match status" value="1"/>
</dbReference>
<dbReference type="InterPro" id="IPR013780">
    <property type="entry name" value="Glyco_hydro_b"/>
</dbReference>
<evidence type="ECO:0000259" key="10">
    <source>
        <dbReference type="SMART" id="SM00813"/>
    </source>
</evidence>
<dbReference type="Gene3D" id="3.20.20.80">
    <property type="entry name" value="Glycosidases"/>
    <property type="match status" value="1"/>
</dbReference>
<dbReference type="Gene3D" id="2.60.120.260">
    <property type="entry name" value="Galactose-binding domain-like"/>
    <property type="match status" value="1"/>
</dbReference>
<dbReference type="InterPro" id="IPR055235">
    <property type="entry name" value="ASD1_cat"/>
</dbReference>
<comment type="pathway">
    <text evidence="2">Glycan metabolism; L-arabinan degradation.</text>
</comment>
<dbReference type="GO" id="GO:0031222">
    <property type="term" value="P:arabinan catabolic process"/>
    <property type="evidence" value="ECO:0007669"/>
    <property type="project" value="UniProtKB-UniPathway"/>
</dbReference>
<dbReference type="PANTHER" id="PTHR31776:SF0">
    <property type="entry name" value="ALPHA-L-ARABINOFURANOSIDASE 1"/>
    <property type="match status" value="1"/>
</dbReference>
<evidence type="ECO:0000256" key="3">
    <source>
        <dbReference type="ARBA" id="ARBA00007186"/>
    </source>
</evidence>
<dbReference type="PANTHER" id="PTHR31776">
    <property type="entry name" value="ALPHA-L-ARABINOFURANOSIDASE 1"/>
    <property type="match status" value="1"/>
</dbReference>
<name>V5GWF7_KALBG</name>
<dbReference type="Gene3D" id="2.60.40.1180">
    <property type="entry name" value="Golgi alpha-mannosidase II"/>
    <property type="match status" value="1"/>
</dbReference>
<evidence type="ECO:0000256" key="9">
    <source>
        <dbReference type="SAM" id="SignalP"/>
    </source>
</evidence>
<feature type="region of interest" description="Disordered" evidence="8">
    <location>
        <begin position="612"/>
        <end position="662"/>
    </location>
</feature>
<dbReference type="UniPathway" id="UPA00667"/>
<dbReference type="EC" id="3.2.1.55" evidence="4"/>
<dbReference type="GeneID" id="27418847"/>
<dbReference type="SUPFAM" id="SSF51445">
    <property type="entry name" value="(Trans)glycosidases"/>
    <property type="match status" value="1"/>
</dbReference>
<dbReference type="InterPro" id="IPR051563">
    <property type="entry name" value="Glycosyl_Hydrolase_51"/>
</dbReference>
<feature type="signal peptide" evidence="9">
    <location>
        <begin position="1"/>
        <end position="25"/>
    </location>
</feature>
<dbReference type="SMART" id="SM00813">
    <property type="entry name" value="Alpha-L-AF_C"/>
    <property type="match status" value="1"/>
</dbReference>
<comment type="similarity">
    <text evidence="3">Belongs to the glycosyl hydrolase 51 family.</text>
</comment>
<dbReference type="InterPro" id="IPR017853">
    <property type="entry name" value="GH"/>
</dbReference>
<evidence type="ECO:0000313" key="11">
    <source>
        <dbReference type="EMBL" id="EST10227.1"/>
    </source>
</evidence>
<organism evidence="11 12">
    <name type="scientific">Kalmanozyma brasiliensis (strain GHG001)</name>
    <name type="common">Yeast</name>
    <name type="synonym">Pseudozyma brasiliensis</name>
    <dbReference type="NCBI Taxonomy" id="1365824"/>
    <lineage>
        <taxon>Eukaryota</taxon>
        <taxon>Fungi</taxon>
        <taxon>Dikarya</taxon>
        <taxon>Basidiomycota</taxon>
        <taxon>Ustilaginomycotina</taxon>
        <taxon>Ustilaginomycetes</taxon>
        <taxon>Ustilaginales</taxon>
        <taxon>Ustilaginaceae</taxon>
        <taxon>Kalmanozyma</taxon>
    </lineage>
</organism>
<feature type="domain" description="Alpha-L-arabinofuranosidase C-terminal" evidence="10">
    <location>
        <begin position="485"/>
        <end position="673"/>
    </location>
</feature>
<keyword evidence="5 9" id="KW-0732">Signal</keyword>
<dbReference type="InterPro" id="IPR010720">
    <property type="entry name" value="Alpha-L-AF_C"/>
</dbReference>
<evidence type="ECO:0000256" key="2">
    <source>
        <dbReference type="ARBA" id="ARBA00004834"/>
    </source>
</evidence>
<keyword evidence="12" id="KW-1185">Reference proteome</keyword>
<dbReference type="GO" id="GO:0046373">
    <property type="term" value="P:L-arabinose metabolic process"/>
    <property type="evidence" value="ECO:0007669"/>
    <property type="project" value="InterPro"/>
</dbReference>
<evidence type="ECO:0000256" key="4">
    <source>
        <dbReference type="ARBA" id="ARBA00012670"/>
    </source>
</evidence>
<dbReference type="HOGENOM" id="CLU_010060_1_1_1"/>
<evidence type="ECO:0000256" key="7">
    <source>
        <dbReference type="ARBA" id="ARBA00023180"/>
    </source>
</evidence>
<accession>V5GWF7</accession>
<proteinExistence type="inferred from homology"/>